<keyword evidence="2" id="KW-0812">Transmembrane</keyword>
<evidence type="ECO:0000256" key="2">
    <source>
        <dbReference type="SAM" id="Phobius"/>
    </source>
</evidence>
<keyword evidence="4" id="KW-1185">Reference proteome</keyword>
<dbReference type="Proteomes" id="UP000198318">
    <property type="component" value="Unassembled WGS sequence"/>
</dbReference>
<protein>
    <submittedName>
        <fullName evidence="3">Uncharacterized protein</fullName>
    </submittedName>
</protein>
<gene>
    <name evidence="3" type="ORF">SAMN05443665_103437</name>
</gene>
<proteinExistence type="predicted"/>
<reference evidence="3 4" key="1">
    <citation type="submission" date="2017-06" db="EMBL/GenBank/DDBJ databases">
        <authorList>
            <person name="Kim H.J."/>
            <person name="Triplett B.A."/>
        </authorList>
    </citation>
    <scope>NUCLEOTIDE SEQUENCE [LARGE SCALE GENOMIC DNA]</scope>
    <source>
        <strain evidence="3 4">DSM 44715</strain>
    </source>
</reference>
<dbReference type="EMBL" id="FZOR01000034">
    <property type="protein sequence ID" value="SNT48092.1"/>
    <property type="molecule type" value="Genomic_DNA"/>
</dbReference>
<sequence length="228" mass="23682">MPPGGPYAPGGAVPPGGPVPGAPYGPPRRRGGGGKVLGCLVVGFVVFVLLCAGGYGIYLQRTSHTLSAPSSAGGMSRDTAAEAKIDDAVNRLGRILSEASGYKVHRTVSAVYGLGKEKYLFIGGTGDHRLKYPEQDFNRAVMGAFTGIEKTVYSPSTIKLSDAGGDGVGLFTTIQVQIITSAGTRNTTGYMAAWSTRTTMGIVMPIGEPSGSIDVPSVMRRIRADVED</sequence>
<evidence type="ECO:0000313" key="4">
    <source>
        <dbReference type="Proteomes" id="UP000198318"/>
    </source>
</evidence>
<feature type="region of interest" description="Disordered" evidence="1">
    <location>
        <begin position="1"/>
        <end position="26"/>
    </location>
</feature>
<organism evidence="3 4">
    <name type="scientific">Actinomadura meyerae</name>
    <dbReference type="NCBI Taxonomy" id="240840"/>
    <lineage>
        <taxon>Bacteria</taxon>
        <taxon>Bacillati</taxon>
        <taxon>Actinomycetota</taxon>
        <taxon>Actinomycetes</taxon>
        <taxon>Streptosporangiales</taxon>
        <taxon>Thermomonosporaceae</taxon>
        <taxon>Actinomadura</taxon>
    </lineage>
</organism>
<evidence type="ECO:0000313" key="3">
    <source>
        <dbReference type="EMBL" id="SNT48092.1"/>
    </source>
</evidence>
<feature type="transmembrane region" description="Helical" evidence="2">
    <location>
        <begin position="36"/>
        <end position="58"/>
    </location>
</feature>
<keyword evidence="2" id="KW-0472">Membrane</keyword>
<evidence type="ECO:0000256" key="1">
    <source>
        <dbReference type="SAM" id="MobiDB-lite"/>
    </source>
</evidence>
<dbReference type="AlphaFoldDB" id="A0A239N0X4"/>
<feature type="compositionally biased region" description="Pro residues" evidence="1">
    <location>
        <begin position="15"/>
        <end position="26"/>
    </location>
</feature>
<keyword evidence="2" id="KW-1133">Transmembrane helix</keyword>
<name>A0A239N0X4_9ACTN</name>
<accession>A0A239N0X4</accession>